<name>A0A1S3DQJ5_DIACI</name>
<dbReference type="AlphaFoldDB" id="A0A1S3DQJ5"/>
<dbReference type="GeneID" id="103522971"/>
<organism evidence="3 4">
    <name type="scientific">Diaphorina citri</name>
    <name type="common">Asian citrus psyllid</name>
    <dbReference type="NCBI Taxonomy" id="121845"/>
    <lineage>
        <taxon>Eukaryota</taxon>
        <taxon>Metazoa</taxon>
        <taxon>Ecdysozoa</taxon>
        <taxon>Arthropoda</taxon>
        <taxon>Hexapoda</taxon>
        <taxon>Insecta</taxon>
        <taxon>Pterygota</taxon>
        <taxon>Neoptera</taxon>
        <taxon>Paraneoptera</taxon>
        <taxon>Hemiptera</taxon>
        <taxon>Sternorrhyncha</taxon>
        <taxon>Psylloidea</taxon>
        <taxon>Psyllidae</taxon>
        <taxon>Diaphorininae</taxon>
        <taxon>Diaphorina</taxon>
    </lineage>
</organism>
<dbReference type="PANTHER" id="PTHR43690:SF18">
    <property type="entry name" value="INSULIN-DEGRADING ENZYME-RELATED"/>
    <property type="match status" value="1"/>
</dbReference>
<sequence>YYVGATVRDTFGVLGLSIVVESQVNKYSVDDIESRVHGFITSYLRENYDTVQSKYEDIIGMLVKKKSMTEVNLKEESDRYFEEIKLNDYLFDRQEREIEYIRSISLDEVLQWVDVNVVTKYKKLSIQIVGSGDEKPAEPAEGSAKPNHIKNDHKRKLSDSEDLTNLVNSKQPIKTNYRVTNIEGNSNHLTNSIQGNSNQRNAVSIANDIEQGSNQTELIVGNGTVTTPAKLDLESTLENELVNGLEDSKGLTRTKREGSDSSDLVMEYLVPNGDDRFVKDIKQYRRTLEVYPVIKLK</sequence>
<proteinExistence type="predicted"/>
<dbReference type="Gene3D" id="3.30.830.10">
    <property type="entry name" value="Metalloenzyme, LuxS/M16 peptidase-like"/>
    <property type="match status" value="1"/>
</dbReference>
<evidence type="ECO:0000256" key="1">
    <source>
        <dbReference type="ARBA" id="ARBA00022723"/>
    </source>
</evidence>
<feature type="non-terminal residue" evidence="4">
    <location>
        <position position="1"/>
    </location>
</feature>
<dbReference type="KEGG" id="dci:103522971"/>
<accession>A0A1S3DQJ5</accession>
<gene>
    <name evidence="4" type="primary">LOC103522971</name>
</gene>
<feature type="region of interest" description="Disordered" evidence="2">
    <location>
        <begin position="130"/>
        <end position="165"/>
    </location>
</feature>
<keyword evidence="3" id="KW-1185">Reference proteome</keyword>
<dbReference type="PaxDb" id="121845-A0A1S3DQJ5"/>
<dbReference type="InterPro" id="IPR050626">
    <property type="entry name" value="Peptidase_M16"/>
</dbReference>
<feature type="compositionally biased region" description="Basic residues" evidence="2">
    <location>
        <begin position="147"/>
        <end position="156"/>
    </location>
</feature>
<protein>
    <submittedName>
        <fullName evidence="4">Uncharacterized protein LOC103522971</fullName>
    </submittedName>
</protein>
<dbReference type="GO" id="GO:0046872">
    <property type="term" value="F:metal ion binding"/>
    <property type="evidence" value="ECO:0007669"/>
    <property type="project" value="UniProtKB-KW"/>
</dbReference>
<dbReference type="STRING" id="121845.A0A1S3DQJ5"/>
<dbReference type="PANTHER" id="PTHR43690">
    <property type="entry name" value="NARDILYSIN"/>
    <property type="match status" value="1"/>
</dbReference>
<evidence type="ECO:0000313" key="4">
    <source>
        <dbReference type="RefSeq" id="XP_008486274.1"/>
    </source>
</evidence>
<dbReference type="SUPFAM" id="SSF63411">
    <property type="entry name" value="LuxS/MPP-like metallohydrolase"/>
    <property type="match status" value="1"/>
</dbReference>
<keyword evidence="1" id="KW-0479">Metal-binding</keyword>
<evidence type="ECO:0000256" key="2">
    <source>
        <dbReference type="SAM" id="MobiDB-lite"/>
    </source>
</evidence>
<dbReference type="InterPro" id="IPR011249">
    <property type="entry name" value="Metalloenz_LuxS/M16"/>
</dbReference>
<dbReference type="Proteomes" id="UP000079169">
    <property type="component" value="Unplaced"/>
</dbReference>
<reference evidence="4" key="1">
    <citation type="submission" date="2025-08" db="UniProtKB">
        <authorList>
            <consortium name="RefSeq"/>
        </authorList>
    </citation>
    <scope>IDENTIFICATION</scope>
</reference>
<dbReference type="RefSeq" id="XP_008486274.1">
    <property type="nucleotide sequence ID" value="XM_008488052.3"/>
</dbReference>
<evidence type="ECO:0000313" key="3">
    <source>
        <dbReference type="Proteomes" id="UP000079169"/>
    </source>
</evidence>